<sequence length="92" mass="10758">MIISIRHKGLLYFYEEGNGSKLPPSYLRKITRILDQLEALSSVDDVKQMGSGIHKLSGDLEQFWSVKISPNFWIIFRFQDGDVYDVDYIDYH</sequence>
<dbReference type="InterPro" id="IPR007711">
    <property type="entry name" value="HigB-1"/>
</dbReference>
<evidence type="ECO:0000313" key="1">
    <source>
        <dbReference type="EMBL" id="WAC09399.1"/>
    </source>
</evidence>
<dbReference type="Proteomes" id="UP001164653">
    <property type="component" value="Chromosome"/>
</dbReference>
<accession>A0A9E8N7M2</accession>
<reference evidence="1" key="1">
    <citation type="submission" date="2022-11" db="EMBL/GenBank/DDBJ databases">
        <title>Dyadobacter pollutisoli sp. nov., isolated from plastic dumped soil.</title>
        <authorList>
            <person name="Kim J.M."/>
            <person name="Kim K.R."/>
            <person name="Lee J.K."/>
            <person name="Hao L."/>
            <person name="Jeon C.O."/>
        </authorList>
    </citation>
    <scope>NUCLEOTIDE SEQUENCE</scope>
    <source>
        <strain evidence="1">U1</strain>
    </source>
</reference>
<protein>
    <submittedName>
        <fullName evidence="1">Type II toxin-antitoxin system RelE/ParE family toxin</fullName>
    </submittedName>
</protein>
<dbReference type="AlphaFoldDB" id="A0A9E8N7M2"/>
<gene>
    <name evidence="1" type="ORF">ON006_16735</name>
</gene>
<proteinExistence type="predicted"/>
<dbReference type="RefSeq" id="WP_244822774.1">
    <property type="nucleotide sequence ID" value="NZ_CP112998.1"/>
</dbReference>
<evidence type="ECO:0000313" key="2">
    <source>
        <dbReference type="Proteomes" id="UP001164653"/>
    </source>
</evidence>
<organism evidence="1 2">
    <name type="scientific">Dyadobacter pollutisoli</name>
    <dbReference type="NCBI Taxonomy" id="2910158"/>
    <lineage>
        <taxon>Bacteria</taxon>
        <taxon>Pseudomonadati</taxon>
        <taxon>Bacteroidota</taxon>
        <taxon>Cytophagia</taxon>
        <taxon>Cytophagales</taxon>
        <taxon>Spirosomataceae</taxon>
        <taxon>Dyadobacter</taxon>
    </lineage>
</organism>
<dbReference type="PANTHER" id="PTHR40266:SF2">
    <property type="entry name" value="TOXIN HIGB-1"/>
    <property type="match status" value="1"/>
</dbReference>
<dbReference type="InterPro" id="IPR035093">
    <property type="entry name" value="RelE/ParE_toxin_dom_sf"/>
</dbReference>
<dbReference type="EMBL" id="CP112998">
    <property type="protein sequence ID" value="WAC09399.1"/>
    <property type="molecule type" value="Genomic_DNA"/>
</dbReference>
<name>A0A9E8N7M2_9BACT</name>
<dbReference type="SUPFAM" id="SSF143011">
    <property type="entry name" value="RelE-like"/>
    <property type="match status" value="1"/>
</dbReference>
<dbReference type="Gene3D" id="3.30.2310.20">
    <property type="entry name" value="RelE-like"/>
    <property type="match status" value="1"/>
</dbReference>
<dbReference type="Pfam" id="PF05015">
    <property type="entry name" value="HigB-like_toxin"/>
    <property type="match status" value="1"/>
</dbReference>
<dbReference type="KEGG" id="dpf:ON006_16735"/>
<dbReference type="PANTHER" id="PTHR40266">
    <property type="entry name" value="TOXIN HIGB-1"/>
    <property type="match status" value="1"/>
</dbReference>
<keyword evidence="2" id="KW-1185">Reference proteome</keyword>